<organism evidence="1 2">
    <name type="scientific">Persea americana</name>
    <name type="common">Avocado</name>
    <dbReference type="NCBI Taxonomy" id="3435"/>
    <lineage>
        <taxon>Eukaryota</taxon>
        <taxon>Viridiplantae</taxon>
        <taxon>Streptophyta</taxon>
        <taxon>Embryophyta</taxon>
        <taxon>Tracheophyta</taxon>
        <taxon>Spermatophyta</taxon>
        <taxon>Magnoliopsida</taxon>
        <taxon>Magnoliidae</taxon>
        <taxon>Laurales</taxon>
        <taxon>Lauraceae</taxon>
        <taxon>Persea</taxon>
    </lineage>
</organism>
<evidence type="ECO:0000313" key="1">
    <source>
        <dbReference type="EMBL" id="KAJ8640148.1"/>
    </source>
</evidence>
<evidence type="ECO:0000313" key="2">
    <source>
        <dbReference type="Proteomes" id="UP001234297"/>
    </source>
</evidence>
<reference evidence="1 2" key="1">
    <citation type="journal article" date="2022" name="Hortic Res">
        <title>A haplotype resolved chromosomal level avocado genome allows analysis of novel avocado genes.</title>
        <authorList>
            <person name="Nath O."/>
            <person name="Fletcher S.J."/>
            <person name="Hayward A."/>
            <person name="Shaw L.M."/>
            <person name="Masouleh A.K."/>
            <person name="Furtado A."/>
            <person name="Henry R.J."/>
            <person name="Mitter N."/>
        </authorList>
    </citation>
    <scope>NUCLEOTIDE SEQUENCE [LARGE SCALE GENOMIC DNA]</scope>
    <source>
        <strain evidence="2">cv. Hass</strain>
    </source>
</reference>
<protein>
    <submittedName>
        <fullName evidence="1">Uncharacterized protein</fullName>
    </submittedName>
</protein>
<comment type="caution">
    <text evidence="1">The sequence shown here is derived from an EMBL/GenBank/DDBJ whole genome shotgun (WGS) entry which is preliminary data.</text>
</comment>
<dbReference type="EMBL" id="CM056813">
    <property type="protein sequence ID" value="KAJ8640148.1"/>
    <property type="molecule type" value="Genomic_DNA"/>
</dbReference>
<gene>
    <name evidence="1" type="ORF">MRB53_016842</name>
</gene>
<name>A0ACC2M3A6_PERAE</name>
<sequence length="145" mass="16413">MVDPMFNGVAYKFGRLDAPRTSHLTSSARDLHWRSRDVEVPVVQSTTTDGKSSPNQALSALFESDQTFLSSINATLFDYALPYNIGKETARDAWEYLEHRYGSLSRSHVIKLKKCLQHVKKGYNAGISTSTYGHRRSTYDMRCSD</sequence>
<dbReference type="Proteomes" id="UP001234297">
    <property type="component" value="Chromosome 5"/>
</dbReference>
<proteinExistence type="predicted"/>
<keyword evidence="2" id="KW-1185">Reference proteome</keyword>
<accession>A0ACC2M3A6</accession>